<keyword evidence="6 10" id="KW-0472">Membrane</keyword>
<keyword evidence="3" id="KW-1003">Cell membrane</keyword>
<keyword evidence="4 10" id="KW-0812">Transmembrane</keyword>
<dbReference type="InterPro" id="IPR011701">
    <property type="entry name" value="MFS"/>
</dbReference>
<evidence type="ECO:0000259" key="11">
    <source>
        <dbReference type="PROSITE" id="PS50850"/>
    </source>
</evidence>
<evidence type="ECO:0000256" key="7">
    <source>
        <dbReference type="ARBA" id="ARBA00038075"/>
    </source>
</evidence>
<dbReference type="InterPro" id="IPR036259">
    <property type="entry name" value="MFS_trans_sf"/>
</dbReference>
<comment type="subcellular location">
    <subcellularLocation>
        <location evidence="1">Cell inner membrane</location>
        <topology evidence="1">Multi-pass membrane protein</topology>
    </subcellularLocation>
</comment>
<feature type="transmembrane region" description="Helical" evidence="10">
    <location>
        <begin position="234"/>
        <end position="255"/>
    </location>
</feature>
<dbReference type="InterPro" id="IPR020846">
    <property type="entry name" value="MFS_dom"/>
</dbReference>
<dbReference type="PANTHER" id="PTHR23513">
    <property type="entry name" value="INTEGRAL MEMBRANE EFFLUX PROTEIN-RELATED"/>
    <property type="match status" value="1"/>
</dbReference>
<evidence type="ECO:0000256" key="2">
    <source>
        <dbReference type="ARBA" id="ARBA00022448"/>
    </source>
</evidence>
<evidence type="ECO:0000256" key="1">
    <source>
        <dbReference type="ARBA" id="ARBA00004429"/>
    </source>
</evidence>
<dbReference type="SUPFAM" id="SSF103473">
    <property type="entry name" value="MFS general substrate transporter"/>
    <property type="match status" value="1"/>
</dbReference>
<evidence type="ECO:0000256" key="5">
    <source>
        <dbReference type="ARBA" id="ARBA00022989"/>
    </source>
</evidence>
<comment type="caution">
    <text evidence="12">The sequence shown here is derived from an EMBL/GenBank/DDBJ whole genome shotgun (WGS) entry which is preliminary data.</text>
</comment>
<reference evidence="12 13" key="1">
    <citation type="submission" date="2024-09" db="EMBL/GenBank/DDBJ databases">
        <authorList>
            <person name="Sun Q."/>
            <person name="Mori K."/>
        </authorList>
    </citation>
    <scope>NUCLEOTIDE SEQUENCE [LARGE SCALE GENOMIC DNA]</scope>
    <source>
        <strain evidence="12 13">TBRC 2205</strain>
    </source>
</reference>
<name>A0ABV6NYF7_9ACTN</name>
<keyword evidence="13" id="KW-1185">Reference proteome</keyword>
<accession>A0ABV6NYF7</accession>
<feature type="transmembrane region" description="Helical" evidence="10">
    <location>
        <begin position="391"/>
        <end position="411"/>
    </location>
</feature>
<protein>
    <recommendedName>
        <fullName evidence="8">Multidrug efflux pump Tap</fullName>
    </recommendedName>
</protein>
<feature type="transmembrane region" description="Helical" evidence="10">
    <location>
        <begin position="275"/>
        <end position="294"/>
    </location>
</feature>
<comment type="similarity">
    <text evidence="7">Belongs to the major facilitator superfamily. Drug:H(+) antiporter-3 (DHA3) (TC 2.A.1.21) family.</text>
</comment>
<keyword evidence="5 10" id="KW-1133">Transmembrane helix</keyword>
<evidence type="ECO:0000256" key="9">
    <source>
        <dbReference type="SAM" id="MobiDB-lite"/>
    </source>
</evidence>
<evidence type="ECO:0000256" key="10">
    <source>
        <dbReference type="SAM" id="Phobius"/>
    </source>
</evidence>
<dbReference type="PROSITE" id="PS50850">
    <property type="entry name" value="MFS"/>
    <property type="match status" value="1"/>
</dbReference>
<feature type="compositionally biased region" description="Low complexity" evidence="9">
    <location>
        <begin position="431"/>
        <end position="467"/>
    </location>
</feature>
<evidence type="ECO:0000256" key="4">
    <source>
        <dbReference type="ARBA" id="ARBA00022692"/>
    </source>
</evidence>
<feature type="transmembrane region" description="Helical" evidence="10">
    <location>
        <begin position="301"/>
        <end position="318"/>
    </location>
</feature>
<sequence length="467" mass="46763">MRIGSIGAYMMDRRPLAVPAFRRMWLASAVAAVGGSFSTVAVPTQLYARTGSSAAVAVAAVVAFGALAVSSLWSGALADRADRRRVLLAAHAGLGATYLGLWAQSALGVRSVAALLVPVAVQGFALGGVLATTGAVLPRLVPAHLLPAANSLNSLVRYGGSVLGPLLAGALIPLVGLRTLYLFDAVALLAVLTAVWRLPALPPGPAPAGGAPPARPGTVRQVFAGFRYLAANRLLLAVLGVDLAAMVFGMPSALFPELAARTYGGPPGGGMVLGLLYAAYPAGVVAAGLFSGTFTRSRRQGALLIGSAAAWGGTLLLLGLLPWLLTGLVALLLGGAVNAVLSAARNAITQEHTDDALRGRIQGSLTVVLMGGPQLANVLHGVAAARWNAPGAVAAGGVLTVAAVALIGWRVPALRRYGMPKAGPARSAHGPTTAAASAHRPRTAAPSGHGPTAAGHRTGGTAANVDG</sequence>
<dbReference type="Pfam" id="PF07690">
    <property type="entry name" value="MFS_1"/>
    <property type="match status" value="1"/>
</dbReference>
<feature type="transmembrane region" description="Helical" evidence="10">
    <location>
        <begin position="158"/>
        <end position="175"/>
    </location>
</feature>
<evidence type="ECO:0000313" key="13">
    <source>
        <dbReference type="Proteomes" id="UP001589894"/>
    </source>
</evidence>
<evidence type="ECO:0000256" key="8">
    <source>
        <dbReference type="ARBA" id="ARBA00040914"/>
    </source>
</evidence>
<dbReference type="PANTHER" id="PTHR23513:SF9">
    <property type="entry name" value="ENTEROBACTIN EXPORTER ENTS"/>
    <property type="match status" value="1"/>
</dbReference>
<feature type="transmembrane region" description="Helical" evidence="10">
    <location>
        <begin position="115"/>
        <end position="137"/>
    </location>
</feature>
<gene>
    <name evidence="12" type="ORF">ACFFHU_16950</name>
</gene>
<evidence type="ECO:0000256" key="6">
    <source>
        <dbReference type="ARBA" id="ARBA00023136"/>
    </source>
</evidence>
<evidence type="ECO:0000313" key="12">
    <source>
        <dbReference type="EMBL" id="MFC0565815.1"/>
    </source>
</evidence>
<feature type="region of interest" description="Disordered" evidence="9">
    <location>
        <begin position="421"/>
        <end position="467"/>
    </location>
</feature>
<dbReference type="RefSeq" id="WP_377340032.1">
    <property type="nucleotide sequence ID" value="NZ_JBHLUE010000012.1"/>
</dbReference>
<feature type="domain" description="Major facilitator superfamily (MFS) profile" evidence="11">
    <location>
        <begin position="1"/>
        <end position="202"/>
    </location>
</feature>
<dbReference type="Gene3D" id="1.20.1250.20">
    <property type="entry name" value="MFS general substrate transporter like domains"/>
    <property type="match status" value="1"/>
</dbReference>
<keyword evidence="2" id="KW-0813">Transport</keyword>
<dbReference type="EMBL" id="JBHLUE010000012">
    <property type="protein sequence ID" value="MFC0565815.1"/>
    <property type="molecule type" value="Genomic_DNA"/>
</dbReference>
<dbReference type="CDD" id="cd06173">
    <property type="entry name" value="MFS_MefA_like"/>
    <property type="match status" value="1"/>
</dbReference>
<evidence type="ECO:0000256" key="3">
    <source>
        <dbReference type="ARBA" id="ARBA00022475"/>
    </source>
</evidence>
<proteinExistence type="inferred from homology"/>
<dbReference type="Proteomes" id="UP001589894">
    <property type="component" value="Unassembled WGS sequence"/>
</dbReference>
<feature type="transmembrane region" description="Helical" evidence="10">
    <location>
        <begin position="51"/>
        <end position="74"/>
    </location>
</feature>
<organism evidence="12 13">
    <name type="scientific">Plantactinospora siamensis</name>
    <dbReference type="NCBI Taxonomy" id="555372"/>
    <lineage>
        <taxon>Bacteria</taxon>
        <taxon>Bacillati</taxon>
        <taxon>Actinomycetota</taxon>
        <taxon>Actinomycetes</taxon>
        <taxon>Micromonosporales</taxon>
        <taxon>Micromonosporaceae</taxon>
        <taxon>Plantactinospora</taxon>
    </lineage>
</organism>